<reference evidence="2 3" key="1">
    <citation type="submission" date="2019-04" db="EMBL/GenBank/DDBJ databases">
        <title>Chromosome genome assembly for Takifugu flavidus.</title>
        <authorList>
            <person name="Xiao S."/>
        </authorList>
    </citation>
    <scope>NUCLEOTIDE SEQUENCE [LARGE SCALE GENOMIC DNA]</scope>
    <source>
        <strain evidence="2">HTHZ2018</strain>
        <tissue evidence="2">Muscle</tissue>
    </source>
</reference>
<protein>
    <recommendedName>
        <fullName evidence="4">Secreted protein</fullName>
    </recommendedName>
</protein>
<dbReference type="AlphaFoldDB" id="A0A5C6P7R7"/>
<feature type="signal peptide" evidence="1">
    <location>
        <begin position="1"/>
        <end position="16"/>
    </location>
</feature>
<organism evidence="2 3">
    <name type="scientific">Takifugu flavidus</name>
    <name type="common">sansaifugu</name>
    <dbReference type="NCBI Taxonomy" id="433684"/>
    <lineage>
        <taxon>Eukaryota</taxon>
        <taxon>Metazoa</taxon>
        <taxon>Chordata</taxon>
        <taxon>Craniata</taxon>
        <taxon>Vertebrata</taxon>
        <taxon>Euteleostomi</taxon>
        <taxon>Actinopterygii</taxon>
        <taxon>Neopterygii</taxon>
        <taxon>Teleostei</taxon>
        <taxon>Neoteleostei</taxon>
        <taxon>Acanthomorphata</taxon>
        <taxon>Eupercaria</taxon>
        <taxon>Tetraodontiformes</taxon>
        <taxon>Tetradontoidea</taxon>
        <taxon>Tetraodontidae</taxon>
        <taxon>Takifugu</taxon>
    </lineage>
</organism>
<keyword evidence="1" id="KW-0732">Signal</keyword>
<sequence>MFSLVFSLSIVTPALSGENRPPLFTGEVCLESECLKKTHRVIIFLIRFRDLFLQDSRFIPAILLRFSICLSYVNTTSRFDLFQRKSPNEWFLSQLTAQIVQRY</sequence>
<dbReference type="EMBL" id="RHFK02000005">
    <property type="protein sequence ID" value="TWW75465.1"/>
    <property type="molecule type" value="Genomic_DNA"/>
</dbReference>
<evidence type="ECO:0008006" key="4">
    <source>
        <dbReference type="Google" id="ProtNLM"/>
    </source>
</evidence>
<keyword evidence="3" id="KW-1185">Reference proteome</keyword>
<evidence type="ECO:0000313" key="2">
    <source>
        <dbReference type="EMBL" id="TWW75465.1"/>
    </source>
</evidence>
<dbReference type="Proteomes" id="UP000324091">
    <property type="component" value="Chromosome 13"/>
</dbReference>
<name>A0A5C6P7R7_9TELE</name>
<accession>A0A5C6P7R7</accession>
<comment type="caution">
    <text evidence="2">The sequence shown here is derived from an EMBL/GenBank/DDBJ whole genome shotgun (WGS) entry which is preliminary data.</text>
</comment>
<evidence type="ECO:0000256" key="1">
    <source>
        <dbReference type="SAM" id="SignalP"/>
    </source>
</evidence>
<evidence type="ECO:0000313" key="3">
    <source>
        <dbReference type="Proteomes" id="UP000324091"/>
    </source>
</evidence>
<proteinExistence type="predicted"/>
<feature type="chain" id="PRO_5022964967" description="Secreted protein" evidence="1">
    <location>
        <begin position="17"/>
        <end position="103"/>
    </location>
</feature>
<gene>
    <name evidence="2" type="ORF">D4764_13G0001270</name>
</gene>